<evidence type="ECO:0000313" key="5">
    <source>
        <dbReference type="EMBL" id="WCT79429.1"/>
    </source>
</evidence>
<dbReference type="PANTHER" id="PTHR46796">
    <property type="entry name" value="HTH-TYPE TRANSCRIPTIONAL ACTIVATOR RHAS-RELATED"/>
    <property type="match status" value="1"/>
</dbReference>
<geneLocation type="plasmid" evidence="5 6">
    <name>unnamed1</name>
</geneLocation>
<evidence type="ECO:0000256" key="3">
    <source>
        <dbReference type="ARBA" id="ARBA00023163"/>
    </source>
</evidence>
<keyword evidence="1" id="KW-0805">Transcription regulation</keyword>
<dbReference type="InterPro" id="IPR018062">
    <property type="entry name" value="HTH_AraC-typ_CS"/>
</dbReference>
<dbReference type="InterPro" id="IPR018060">
    <property type="entry name" value="HTH_AraC"/>
</dbReference>
<dbReference type="Proteomes" id="UP001218231">
    <property type="component" value="Plasmid unnamed1"/>
</dbReference>
<sequence length="312" mass="34471">MSTIEHFSTARIAANERLDFWNRLTNETYPGTLVDQRKDAFEAEMRRWSLGDLVMIRPRSCGSLVQRRPTGSAPEAVVLHVQHSGRSRHEQCGRVAELGVGDFVLSSANEPYRIDLRQHEFLVVEMPRAGLEARLPDLDAALSRRISGATPGSRLLHNFILSLWQQGDQGYGDQGRSDAAWEQGVSNVFLDLLSLAVRDADRPIQTCRPLREKIKALVDANLGCAQFGSIEIAAELGVSVRTVQNAFAAMGTTPSAYILSRRLARACELLIVNPTMSVTAIAFDLGFSDSGYFARCFRAAYGATPSQWRGMQ</sequence>
<dbReference type="PROSITE" id="PS01124">
    <property type="entry name" value="HTH_ARAC_FAMILY_2"/>
    <property type="match status" value="1"/>
</dbReference>
<evidence type="ECO:0000256" key="2">
    <source>
        <dbReference type="ARBA" id="ARBA00023125"/>
    </source>
</evidence>
<dbReference type="InterPro" id="IPR035418">
    <property type="entry name" value="AraC-bd_2"/>
</dbReference>
<reference evidence="5 6" key="1">
    <citation type="submission" date="2023-02" db="EMBL/GenBank/DDBJ databases">
        <title>Genome sequence of Novosphingobium humi KACC 19094.</title>
        <authorList>
            <person name="Kim S."/>
            <person name="Heo J."/>
            <person name="Kwon S.-W."/>
        </authorList>
    </citation>
    <scope>NUCLEOTIDE SEQUENCE [LARGE SCALE GENOMIC DNA]</scope>
    <source>
        <strain evidence="5 6">KACC 19094</strain>
        <plasmid evidence="5 6">unnamed1</plasmid>
    </source>
</reference>
<dbReference type="RefSeq" id="WP_273619703.1">
    <property type="nucleotide sequence ID" value="NZ_CP117418.1"/>
</dbReference>
<keyword evidence="5" id="KW-0614">Plasmid</keyword>
<feature type="domain" description="HTH araC/xylS-type" evidence="4">
    <location>
        <begin position="212"/>
        <end position="311"/>
    </location>
</feature>
<dbReference type="PROSITE" id="PS00041">
    <property type="entry name" value="HTH_ARAC_FAMILY_1"/>
    <property type="match status" value="1"/>
</dbReference>
<dbReference type="PRINTS" id="PR00032">
    <property type="entry name" value="HTHARAC"/>
</dbReference>
<dbReference type="Gene3D" id="1.10.10.60">
    <property type="entry name" value="Homeodomain-like"/>
    <property type="match status" value="1"/>
</dbReference>
<dbReference type="InterPro" id="IPR020449">
    <property type="entry name" value="Tscrpt_reg_AraC-type_HTH"/>
</dbReference>
<keyword evidence="6" id="KW-1185">Reference proteome</keyword>
<dbReference type="InterPro" id="IPR050204">
    <property type="entry name" value="AraC_XylS_family_regulators"/>
</dbReference>
<dbReference type="Pfam" id="PF14525">
    <property type="entry name" value="AraC_binding_2"/>
    <property type="match status" value="1"/>
</dbReference>
<dbReference type="PANTHER" id="PTHR46796:SF6">
    <property type="entry name" value="ARAC SUBFAMILY"/>
    <property type="match status" value="1"/>
</dbReference>
<protein>
    <submittedName>
        <fullName evidence="5">Helix-turn-helix domain-containing protein</fullName>
    </submittedName>
</protein>
<dbReference type="Pfam" id="PF12833">
    <property type="entry name" value="HTH_18"/>
    <property type="match status" value="1"/>
</dbReference>
<dbReference type="SMART" id="SM00342">
    <property type="entry name" value="HTH_ARAC"/>
    <property type="match status" value="1"/>
</dbReference>
<dbReference type="SUPFAM" id="SSF46689">
    <property type="entry name" value="Homeodomain-like"/>
    <property type="match status" value="1"/>
</dbReference>
<dbReference type="EMBL" id="CP117418">
    <property type="protein sequence ID" value="WCT79429.1"/>
    <property type="molecule type" value="Genomic_DNA"/>
</dbReference>
<proteinExistence type="predicted"/>
<evidence type="ECO:0000313" key="6">
    <source>
        <dbReference type="Proteomes" id="UP001218231"/>
    </source>
</evidence>
<evidence type="ECO:0000259" key="4">
    <source>
        <dbReference type="PROSITE" id="PS01124"/>
    </source>
</evidence>
<gene>
    <name evidence="5" type="ORF">PQ457_20775</name>
</gene>
<name>A0ABY7U1P0_9SPHN</name>
<dbReference type="InterPro" id="IPR009057">
    <property type="entry name" value="Homeodomain-like_sf"/>
</dbReference>
<evidence type="ECO:0000256" key="1">
    <source>
        <dbReference type="ARBA" id="ARBA00023015"/>
    </source>
</evidence>
<accession>A0ABY7U1P0</accession>
<keyword evidence="3" id="KW-0804">Transcription</keyword>
<keyword evidence="2" id="KW-0238">DNA-binding</keyword>
<organism evidence="5 6">
    <name type="scientific">Novosphingobium humi</name>
    <dbReference type="NCBI Taxonomy" id="2282397"/>
    <lineage>
        <taxon>Bacteria</taxon>
        <taxon>Pseudomonadati</taxon>
        <taxon>Pseudomonadota</taxon>
        <taxon>Alphaproteobacteria</taxon>
        <taxon>Sphingomonadales</taxon>
        <taxon>Sphingomonadaceae</taxon>
        <taxon>Novosphingobium</taxon>
    </lineage>
</organism>